<name>A0A0L0C1E4_LUCCU</name>
<dbReference type="SUPFAM" id="SSF57850">
    <property type="entry name" value="RING/U-box"/>
    <property type="match status" value="1"/>
</dbReference>
<organism evidence="1 2">
    <name type="scientific">Lucilia cuprina</name>
    <name type="common">Green bottle fly</name>
    <name type="synonym">Australian sheep blowfly</name>
    <dbReference type="NCBI Taxonomy" id="7375"/>
    <lineage>
        <taxon>Eukaryota</taxon>
        <taxon>Metazoa</taxon>
        <taxon>Ecdysozoa</taxon>
        <taxon>Arthropoda</taxon>
        <taxon>Hexapoda</taxon>
        <taxon>Insecta</taxon>
        <taxon>Pterygota</taxon>
        <taxon>Neoptera</taxon>
        <taxon>Endopterygota</taxon>
        <taxon>Diptera</taxon>
        <taxon>Brachycera</taxon>
        <taxon>Muscomorpha</taxon>
        <taxon>Oestroidea</taxon>
        <taxon>Calliphoridae</taxon>
        <taxon>Luciliinae</taxon>
        <taxon>Lucilia</taxon>
    </lineage>
</organism>
<dbReference type="InterPro" id="IPR013083">
    <property type="entry name" value="Znf_RING/FYVE/PHD"/>
</dbReference>
<dbReference type="AlphaFoldDB" id="A0A0L0C1E4"/>
<evidence type="ECO:0000313" key="1">
    <source>
        <dbReference type="EMBL" id="KNC26077.1"/>
    </source>
</evidence>
<protein>
    <submittedName>
        <fullName evidence="1">Uncharacterized protein</fullName>
    </submittedName>
</protein>
<dbReference type="Proteomes" id="UP000037069">
    <property type="component" value="Unassembled WGS sequence"/>
</dbReference>
<sequence length="131" mass="14902">MTFTHLLAQKCEYSNDIWYKHFETAVNSGGSVVLLDSGKITISTFLSRVFHKNYGICTDMVPVENIFVEISEMEEEPSEDEVITSNDRECVVCRDEIANVVLLPCKHFAVYAKLNFLLIPPYLIAHIAEEL</sequence>
<accession>A0A0L0C1E4</accession>
<dbReference type="EMBL" id="JRES01001025">
    <property type="protein sequence ID" value="KNC26077.1"/>
    <property type="molecule type" value="Genomic_DNA"/>
</dbReference>
<dbReference type="Pfam" id="PF13920">
    <property type="entry name" value="zf-C3HC4_3"/>
    <property type="match status" value="1"/>
</dbReference>
<proteinExistence type="predicted"/>
<evidence type="ECO:0000313" key="2">
    <source>
        <dbReference type="Proteomes" id="UP000037069"/>
    </source>
</evidence>
<keyword evidence="2" id="KW-1185">Reference proteome</keyword>
<dbReference type="Gene3D" id="3.30.40.10">
    <property type="entry name" value="Zinc/RING finger domain, C3HC4 (zinc finger)"/>
    <property type="match status" value="1"/>
</dbReference>
<reference evidence="1 2" key="1">
    <citation type="journal article" date="2015" name="Nat. Commun.">
        <title>Lucilia cuprina genome unlocks parasitic fly biology to underpin future interventions.</title>
        <authorList>
            <person name="Anstead C.A."/>
            <person name="Korhonen P.K."/>
            <person name="Young N.D."/>
            <person name="Hall R.S."/>
            <person name="Jex A.R."/>
            <person name="Murali S.C."/>
            <person name="Hughes D.S."/>
            <person name="Lee S.F."/>
            <person name="Perry T."/>
            <person name="Stroehlein A.J."/>
            <person name="Ansell B.R."/>
            <person name="Breugelmans B."/>
            <person name="Hofmann A."/>
            <person name="Qu J."/>
            <person name="Dugan S."/>
            <person name="Lee S.L."/>
            <person name="Chao H."/>
            <person name="Dinh H."/>
            <person name="Han Y."/>
            <person name="Doddapaneni H.V."/>
            <person name="Worley K.C."/>
            <person name="Muzny D.M."/>
            <person name="Ioannidis P."/>
            <person name="Waterhouse R.M."/>
            <person name="Zdobnov E.M."/>
            <person name="James P.J."/>
            <person name="Bagnall N.H."/>
            <person name="Kotze A.C."/>
            <person name="Gibbs R.A."/>
            <person name="Richards S."/>
            <person name="Batterham P."/>
            <person name="Gasser R.B."/>
        </authorList>
    </citation>
    <scope>NUCLEOTIDE SEQUENCE [LARGE SCALE GENOMIC DNA]</scope>
    <source>
        <strain evidence="1 2">LS</strain>
        <tissue evidence="1">Full body</tissue>
    </source>
</reference>
<comment type="caution">
    <text evidence="1">The sequence shown here is derived from an EMBL/GenBank/DDBJ whole genome shotgun (WGS) entry which is preliminary data.</text>
</comment>
<gene>
    <name evidence="1" type="ORF">FF38_07896</name>
</gene>